<dbReference type="RefSeq" id="WP_050046771.1">
    <property type="nucleotide sequence ID" value="NZ_JHEG04000001.1"/>
</dbReference>
<dbReference type="EMBL" id="JHEG02000059">
    <property type="protein sequence ID" value="KIE07552.1"/>
    <property type="molecule type" value="Genomic_DNA"/>
</dbReference>
<dbReference type="AlphaFoldDB" id="A0A0C1MZ01"/>
<protein>
    <submittedName>
        <fullName evidence="1">DUF1802 family protein</fullName>
    </submittedName>
</protein>
<sequence length="494" mass="56399">MSSPIINGIQLPAFDVEMLSLGKLIVVPFVQFQKEGRAFWLYPSQNLPLNLSLEEYYQPEYLNRAKSVFAKYKTHPFHIQAWARCEQHWRINSEQKHFLSKIARATVWNLNALELMFDQYQVIKMLILRVYRLSTPCIINSPTDPGAFFWPKPEDSITTVCESNTPVLYKTSFNKRKALLVVGKDYEYTSLEIFQFQCEEILDKNPEVQQLNYDIKQILGWTSEPPSRILNTNLNWINDIAALGDRSKEHDEGRSNYQAGTDFENIVRKSLEFLGFTVDYFHKGGAGGVDVFCSKPYPLVGECKAGKKIPNPTAVQLLNLGTLRLKSPELFKQSAKLIIGPGEPTTQLKDAAIIHGMAIINPKTLEQLVKLHSNYPGSVDLFKLKEHLKPGSADDEIEKYIQLVYKTIKLRSHLVQLVKKHQENTGDNNVEVATLFGAYGYSNPPQSITREEMHEILLELSSPLTGYLGRIKGSDWKSDRFYFLRDLPIVYSVS</sequence>
<proteinExistence type="predicted"/>
<comment type="caution">
    <text evidence="2">The sequence shown here is derived from an EMBL/GenBank/DDBJ whole genome shotgun (WGS) entry which is preliminary data.</text>
</comment>
<reference evidence="1" key="2">
    <citation type="submission" date="2019-11" db="EMBL/GenBank/DDBJ databases">
        <title>Improved Assembly of Tolypothrix boutellei genome.</title>
        <authorList>
            <person name="Sarangi A.N."/>
            <person name="Mukherjee M."/>
            <person name="Ghosh S."/>
            <person name="Singh D."/>
            <person name="Das A."/>
            <person name="Kant S."/>
            <person name="Prusty A."/>
            <person name="Tripathy S."/>
        </authorList>
    </citation>
    <scope>NUCLEOTIDE SEQUENCE</scope>
    <source>
        <strain evidence="1">VB521301</strain>
    </source>
</reference>
<keyword evidence="3" id="KW-1185">Reference proteome</keyword>
<dbReference type="OrthoDB" id="569417at2"/>
<dbReference type="InterPro" id="IPR014923">
    <property type="entry name" value="DUF1802"/>
</dbReference>
<dbReference type="STRING" id="1479485.DA73_0241560"/>
<accession>A0A0C1MZ01</accession>
<gene>
    <name evidence="2" type="ORF">DA73_0241560</name>
    <name evidence="1" type="ORF">DA73_0400028380</name>
</gene>
<dbReference type="Pfam" id="PF08819">
    <property type="entry name" value="DUF1802"/>
    <property type="match status" value="1"/>
</dbReference>
<evidence type="ECO:0000313" key="1">
    <source>
        <dbReference type="EMBL" id="KAF3888962.1"/>
    </source>
</evidence>
<reference evidence="2" key="1">
    <citation type="journal article" date="2015" name="Genome Announc.">
        <title>Draft Genome Sequence of Tolypothrix boutellei Strain VB521301.</title>
        <authorList>
            <person name="Chandrababunaidu M.M."/>
            <person name="Singh D."/>
            <person name="Sen D."/>
            <person name="Bhan S."/>
            <person name="Das S."/>
            <person name="Gupta A."/>
            <person name="Adhikary S.P."/>
            <person name="Tripathy S."/>
        </authorList>
    </citation>
    <scope>NUCLEOTIDE SEQUENCE</scope>
    <source>
        <strain evidence="2">VB521301</strain>
    </source>
</reference>
<dbReference type="EMBL" id="JHEG04000001">
    <property type="protein sequence ID" value="KAF3888962.1"/>
    <property type="molecule type" value="Genomic_DNA"/>
</dbReference>
<evidence type="ECO:0000313" key="2">
    <source>
        <dbReference type="EMBL" id="KIE07552.1"/>
    </source>
</evidence>
<evidence type="ECO:0000313" key="3">
    <source>
        <dbReference type="Proteomes" id="UP000029738"/>
    </source>
</evidence>
<organism evidence="2">
    <name type="scientific">Tolypothrix bouteillei VB521301</name>
    <dbReference type="NCBI Taxonomy" id="1479485"/>
    <lineage>
        <taxon>Bacteria</taxon>
        <taxon>Bacillati</taxon>
        <taxon>Cyanobacteriota</taxon>
        <taxon>Cyanophyceae</taxon>
        <taxon>Nostocales</taxon>
        <taxon>Tolypothrichaceae</taxon>
        <taxon>Tolypothrix</taxon>
    </lineage>
</organism>
<dbReference type="Proteomes" id="UP000029738">
    <property type="component" value="Unassembled WGS sequence"/>
</dbReference>
<name>A0A0C1MZ01_9CYAN</name>